<dbReference type="eggNOG" id="COG2227">
    <property type="taxonomic scope" value="Bacteria"/>
</dbReference>
<keyword evidence="3" id="KW-0949">S-adenosyl-L-methionine</keyword>
<evidence type="ECO:0000313" key="5">
    <source>
        <dbReference type="EMBL" id="EHR60361.1"/>
    </source>
</evidence>
<evidence type="ECO:0000256" key="2">
    <source>
        <dbReference type="ARBA" id="ARBA00022679"/>
    </source>
</evidence>
<dbReference type="AlphaFoldDB" id="H5XEW7"/>
<proteinExistence type="predicted"/>
<sequence length="203" mass="21987">MPFNHNDCYHPLLIRLVPDGARRALDVGCGTGKLARRLAAQGLEVDALDPADEVLSVAQALGSPGPGTIVYRQADVTTHPLPSRHYDLVTCVASLHHVPFETVTTLRDALAPGGVLAVLGLANPSTVRDRAVWLGSIPVNLLAKATVSVAERLAGGADPVPRAPIRDWDMSLDDVRREAARLLPGSRVRVLPFWRYLLTYRRV</sequence>
<accession>H5XEW7</accession>
<organism evidence="5 6">
    <name type="scientific">Saccharomonospora cyanea NA-134</name>
    <dbReference type="NCBI Taxonomy" id="882082"/>
    <lineage>
        <taxon>Bacteria</taxon>
        <taxon>Bacillati</taxon>
        <taxon>Actinomycetota</taxon>
        <taxon>Actinomycetes</taxon>
        <taxon>Pseudonocardiales</taxon>
        <taxon>Pseudonocardiaceae</taxon>
        <taxon>Saccharomonospora</taxon>
    </lineage>
</organism>
<keyword evidence="2" id="KW-0808">Transferase</keyword>
<keyword evidence="5" id="KW-0830">Ubiquinone</keyword>
<dbReference type="PANTHER" id="PTHR43464">
    <property type="entry name" value="METHYLTRANSFERASE"/>
    <property type="match status" value="1"/>
</dbReference>
<dbReference type="GO" id="GO:0008757">
    <property type="term" value="F:S-adenosylmethionine-dependent methyltransferase activity"/>
    <property type="evidence" value="ECO:0007669"/>
    <property type="project" value="InterPro"/>
</dbReference>
<evidence type="ECO:0000259" key="4">
    <source>
        <dbReference type="Pfam" id="PF08241"/>
    </source>
</evidence>
<keyword evidence="1 5" id="KW-0489">Methyltransferase</keyword>
<dbReference type="InterPro" id="IPR029063">
    <property type="entry name" value="SAM-dependent_MTases_sf"/>
</dbReference>
<dbReference type="RefSeq" id="WP_005454898.1">
    <property type="nucleotide sequence ID" value="NZ_CM001440.1"/>
</dbReference>
<feature type="domain" description="Methyltransferase type 11" evidence="4">
    <location>
        <begin position="25"/>
        <end position="117"/>
    </location>
</feature>
<dbReference type="PANTHER" id="PTHR43464:SF19">
    <property type="entry name" value="UBIQUINONE BIOSYNTHESIS O-METHYLTRANSFERASE, MITOCHONDRIAL"/>
    <property type="match status" value="1"/>
</dbReference>
<evidence type="ECO:0000313" key="6">
    <source>
        <dbReference type="Proteomes" id="UP000002791"/>
    </source>
</evidence>
<evidence type="ECO:0000256" key="3">
    <source>
        <dbReference type="ARBA" id="ARBA00022691"/>
    </source>
</evidence>
<dbReference type="Gene3D" id="3.40.50.150">
    <property type="entry name" value="Vaccinia Virus protein VP39"/>
    <property type="match status" value="1"/>
</dbReference>
<dbReference type="GO" id="GO:0032259">
    <property type="term" value="P:methylation"/>
    <property type="evidence" value="ECO:0007669"/>
    <property type="project" value="UniProtKB-KW"/>
</dbReference>
<dbReference type="CDD" id="cd02440">
    <property type="entry name" value="AdoMet_MTases"/>
    <property type="match status" value="1"/>
</dbReference>
<dbReference type="EMBL" id="CM001440">
    <property type="protein sequence ID" value="EHR60361.1"/>
    <property type="molecule type" value="Genomic_DNA"/>
</dbReference>
<reference evidence="5 6" key="1">
    <citation type="submission" date="2011-11" db="EMBL/GenBank/DDBJ databases">
        <title>The Noncontiguous Finished sequence of Saccharomonospora cyanea NA-134.</title>
        <authorList>
            <consortium name="US DOE Joint Genome Institute"/>
            <person name="Lucas S."/>
            <person name="Han J."/>
            <person name="Lapidus A."/>
            <person name="Cheng J.-F."/>
            <person name="Goodwin L."/>
            <person name="Pitluck S."/>
            <person name="Peters L."/>
            <person name="Ovchinnikova G."/>
            <person name="Lu M."/>
            <person name="Detter J.C."/>
            <person name="Han C."/>
            <person name="Tapia R."/>
            <person name="Land M."/>
            <person name="Hauser L."/>
            <person name="Kyrpides N."/>
            <person name="Ivanova N."/>
            <person name="Pagani I."/>
            <person name="Brambilla E.-M."/>
            <person name="Klenk H.-P."/>
            <person name="Woyke T."/>
        </authorList>
    </citation>
    <scope>NUCLEOTIDE SEQUENCE [LARGE SCALE GENOMIC DNA]</scope>
    <source>
        <strain evidence="5 6">NA-134</strain>
    </source>
</reference>
<dbReference type="STRING" id="882082.SaccyDRAFT_1457"/>
<dbReference type="InterPro" id="IPR013216">
    <property type="entry name" value="Methyltransf_11"/>
</dbReference>
<dbReference type="Proteomes" id="UP000002791">
    <property type="component" value="Chromosome"/>
</dbReference>
<dbReference type="HOGENOM" id="CLU_090578_0_0_11"/>
<gene>
    <name evidence="5" type="ORF">SaccyDRAFT_1457</name>
</gene>
<name>H5XEW7_9PSEU</name>
<evidence type="ECO:0000256" key="1">
    <source>
        <dbReference type="ARBA" id="ARBA00022603"/>
    </source>
</evidence>
<protein>
    <submittedName>
        <fullName evidence="5">Methylase involved in ubiquinone/menaquinone biosynthesis</fullName>
    </submittedName>
</protein>
<keyword evidence="6" id="KW-1185">Reference proteome</keyword>
<dbReference type="SUPFAM" id="SSF53335">
    <property type="entry name" value="S-adenosyl-L-methionine-dependent methyltransferases"/>
    <property type="match status" value="1"/>
</dbReference>
<dbReference type="Pfam" id="PF08241">
    <property type="entry name" value="Methyltransf_11"/>
    <property type="match status" value="1"/>
</dbReference>
<dbReference type="OrthoDB" id="6064711at2"/>